<dbReference type="RefSeq" id="WP_091520615.1">
    <property type="nucleotide sequence ID" value="NZ_FOVI01000006.1"/>
</dbReference>
<dbReference type="OrthoDB" id="766105at2"/>
<dbReference type="AlphaFoldDB" id="A0A1I4ZCR7"/>
<dbReference type="EMBL" id="FOVI01000006">
    <property type="protein sequence ID" value="SFN47779.1"/>
    <property type="molecule type" value="Genomic_DNA"/>
</dbReference>
<accession>A0A1I4ZCR7</accession>
<protein>
    <submittedName>
        <fullName evidence="1">Uncharacterized protein</fullName>
    </submittedName>
</protein>
<reference evidence="2" key="1">
    <citation type="submission" date="2016-10" db="EMBL/GenBank/DDBJ databases">
        <authorList>
            <person name="Varghese N."/>
            <person name="Submissions S."/>
        </authorList>
    </citation>
    <scope>NUCLEOTIDE SEQUENCE [LARGE SCALE GENOMIC DNA]</scope>
    <source>
        <strain evidence="2">DS-12</strain>
    </source>
</reference>
<dbReference type="Proteomes" id="UP000199036">
    <property type="component" value="Unassembled WGS sequence"/>
</dbReference>
<sequence>MKNCIVLIFLFCSFSGFCQKFSESERSYLSKLEKILKVDTIPFLDKEIRVYKKHEISTGLELFRIYFDEQKKDYKADFYYTFAKKSSNDSHEIIIKHFELKSFYNTEYIALQLLTSNIKYLPSDEAIRYKMKPKPKITLDIGGYFSYPNTYGMTVVDGVGYYVQVKEGKDFNEIHYSNPERYLEHYPNIDEYISINEFLDIIKKNFNIFEDYKKLHP</sequence>
<evidence type="ECO:0000313" key="2">
    <source>
        <dbReference type="Proteomes" id="UP000199036"/>
    </source>
</evidence>
<organism evidence="1 2">
    <name type="scientific">Paenimyroides ummariense</name>
    <dbReference type="NCBI Taxonomy" id="913024"/>
    <lineage>
        <taxon>Bacteria</taxon>
        <taxon>Pseudomonadati</taxon>
        <taxon>Bacteroidota</taxon>
        <taxon>Flavobacteriia</taxon>
        <taxon>Flavobacteriales</taxon>
        <taxon>Flavobacteriaceae</taxon>
        <taxon>Paenimyroides</taxon>
    </lineage>
</organism>
<keyword evidence="2" id="KW-1185">Reference proteome</keyword>
<name>A0A1I4ZCR7_9FLAO</name>
<proteinExistence type="predicted"/>
<evidence type="ECO:0000313" key="1">
    <source>
        <dbReference type="EMBL" id="SFN47779.1"/>
    </source>
</evidence>
<gene>
    <name evidence="1" type="ORF">SAMN05421741_10615</name>
</gene>
<dbReference type="STRING" id="913024.SAMN05421741_10615"/>